<comment type="function">
    <text evidence="7">Protein transport. Probably involved in vesicular traffic from ER to Golgi.</text>
</comment>
<dbReference type="PROSITE" id="PS51421">
    <property type="entry name" value="RAS"/>
    <property type="match status" value="1"/>
</dbReference>
<keyword evidence="3" id="KW-0813">Transport</keyword>
<dbReference type="InterPro" id="IPR001806">
    <property type="entry name" value="Small_GTPase"/>
</dbReference>
<evidence type="ECO:0000256" key="9">
    <source>
        <dbReference type="ARBA" id="ARBA00081865"/>
    </source>
</evidence>
<dbReference type="PROSITE" id="PS51419">
    <property type="entry name" value="RAB"/>
    <property type="match status" value="1"/>
</dbReference>
<keyword evidence="10" id="KW-0732">Signal</keyword>
<evidence type="ECO:0000256" key="6">
    <source>
        <dbReference type="ARBA" id="ARBA00023289"/>
    </source>
</evidence>
<dbReference type="GO" id="GO:0003924">
    <property type="term" value="F:GTPase activity"/>
    <property type="evidence" value="ECO:0007669"/>
    <property type="project" value="InterPro"/>
</dbReference>
<accession>A0A1Q9CR86</accession>
<comment type="caution">
    <text evidence="11">The sequence shown here is derived from an EMBL/GenBank/DDBJ whole genome shotgun (WGS) entry which is preliminary data.</text>
</comment>
<dbReference type="GO" id="GO:0015031">
    <property type="term" value="P:protein transport"/>
    <property type="evidence" value="ECO:0007669"/>
    <property type="project" value="UniProtKB-KW"/>
</dbReference>
<dbReference type="Pfam" id="PF00071">
    <property type="entry name" value="Ras"/>
    <property type="match status" value="1"/>
</dbReference>
<reference evidence="11 12" key="1">
    <citation type="submission" date="2016-02" db="EMBL/GenBank/DDBJ databases">
        <title>Genome analysis of coral dinoflagellate symbionts highlights evolutionary adaptations to a symbiotic lifestyle.</title>
        <authorList>
            <person name="Aranda M."/>
            <person name="Li Y."/>
            <person name="Liew Y.J."/>
            <person name="Baumgarten S."/>
            <person name="Simakov O."/>
            <person name="Wilson M."/>
            <person name="Piel J."/>
            <person name="Ashoor H."/>
            <person name="Bougouffa S."/>
            <person name="Bajic V.B."/>
            <person name="Ryu T."/>
            <person name="Ravasi T."/>
            <person name="Bayer T."/>
            <person name="Micklem G."/>
            <person name="Kim H."/>
            <person name="Bhak J."/>
            <person name="Lajeunesse T.C."/>
            <person name="Voolstra C.R."/>
        </authorList>
    </citation>
    <scope>NUCLEOTIDE SEQUENCE [LARGE SCALE GENOMIC DNA]</scope>
    <source>
        <strain evidence="11 12">CCMP2467</strain>
    </source>
</reference>
<dbReference type="SMART" id="SM00174">
    <property type="entry name" value="RHO"/>
    <property type="match status" value="1"/>
</dbReference>
<dbReference type="SUPFAM" id="SSF82199">
    <property type="entry name" value="SET domain"/>
    <property type="match status" value="1"/>
</dbReference>
<feature type="signal peptide" evidence="10">
    <location>
        <begin position="1"/>
        <end position="16"/>
    </location>
</feature>
<keyword evidence="6" id="KW-0636">Prenylation</keyword>
<evidence type="ECO:0000256" key="1">
    <source>
        <dbReference type="ARBA" id="ARBA00006270"/>
    </source>
</evidence>
<dbReference type="SMART" id="SM00173">
    <property type="entry name" value="RAS"/>
    <property type="match status" value="1"/>
</dbReference>
<comment type="similarity">
    <text evidence="1">Belongs to the small GTPase superfamily. Rab family.</text>
</comment>
<dbReference type="Proteomes" id="UP000186817">
    <property type="component" value="Unassembled WGS sequence"/>
</dbReference>
<evidence type="ECO:0000256" key="10">
    <source>
        <dbReference type="SAM" id="SignalP"/>
    </source>
</evidence>
<dbReference type="InterPro" id="IPR046341">
    <property type="entry name" value="SET_dom_sf"/>
</dbReference>
<dbReference type="InterPro" id="IPR050305">
    <property type="entry name" value="Small_GTPase_Rab"/>
</dbReference>
<evidence type="ECO:0000256" key="8">
    <source>
        <dbReference type="ARBA" id="ARBA00067099"/>
    </source>
</evidence>
<gene>
    <name evidence="11" type="primary">RABE1A</name>
    <name evidence="11" type="ORF">AK812_SmicGene33566</name>
</gene>
<evidence type="ECO:0000256" key="4">
    <source>
        <dbReference type="ARBA" id="ARBA00023134"/>
    </source>
</evidence>
<keyword evidence="5" id="KW-0449">Lipoprotein</keyword>
<evidence type="ECO:0000256" key="7">
    <source>
        <dbReference type="ARBA" id="ARBA00053444"/>
    </source>
</evidence>
<dbReference type="PROSITE" id="PS51420">
    <property type="entry name" value="RHO"/>
    <property type="match status" value="1"/>
</dbReference>
<dbReference type="SMART" id="SM00175">
    <property type="entry name" value="RAB"/>
    <property type="match status" value="1"/>
</dbReference>
<dbReference type="InterPro" id="IPR005225">
    <property type="entry name" value="Small_GTP-bd"/>
</dbReference>
<proteinExistence type="inferred from homology"/>
<dbReference type="GO" id="GO:0005525">
    <property type="term" value="F:GTP binding"/>
    <property type="evidence" value="ECO:0007669"/>
    <property type="project" value="UniProtKB-KW"/>
</dbReference>
<dbReference type="PANTHER" id="PTHR47980">
    <property type="entry name" value="LD44762P"/>
    <property type="match status" value="1"/>
</dbReference>
<sequence length="793" mass="87627">MHLRLAGILPLIAALAASPGTSKSALCATDHAKKSTPAPIRGLLASLRSIGSTVRSDLAFTRRSGGGTAVHASADIYPGEVLFRIPQSALLWRGAHLGIAVVQAGHLTDAERLVLALAAIKKHLQTPPPPIEAYGAFLQEEPLPNATILWRTEVLAWLKGTEAAELTEHFLRRIAQMHAAAPLLLEHDDIKAAFAQYYSRHGSLPLGQRGAAEPVMIPGIDFCRRKDGGLKPVLRNGDVELLTTETINAGDEIFVDFGVRDHTDLIVQGAPDDPDAGILLPVPIGTGPANKWKRRLFEHLRWPAEVLLRNGVVQDQRPLRLAAMPREEFTAWSVGALVAGAPLAVSRAFRTETQANAYLVAECSKRGATARSPLSDQNGQNQKASASVARYRDRLVEGYNLCKLRAEEKLRKLHMWAMRQHDWVFRFVHQAVHITDKLPRKIGIQMNAQSHPAAASDRLDQNYMASMTVALVNAKVANFVPYFNTLLQVAASPRELAKIRRLSNVMALLQGTSCDEVDLSDFDWINGLQGKDAIGALKYLLPEMESLAQDFKDDGGARTARDGVEKNNPRKKYKVGRVTSSLCAVGCACSPGSIMAVTGDYDHLVKLLLLGDSAVGKSSLLMRFCESKFDANFVLTIGVDFKWKQVERDSRKLKIQVWDTAGQERFRTITPAYYRAAMGVVICYDITDKASFEHIDYWLQQLEQHGDEGVQRVLVGNKSDLNENRKVTREEGEKLAAQYSMKFFETSAKTGQEVEEAFLSIADEVVKQRYSDVQPNTFQVKKPNQKKKQNCQC</sequence>
<dbReference type="OrthoDB" id="413701at2759"/>
<keyword evidence="2" id="KW-0547">Nucleotide-binding</keyword>
<name>A0A1Q9CR86_SYMMI</name>
<dbReference type="PRINTS" id="PR00449">
    <property type="entry name" value="RASTRNSFRMNG"/>
</dbReference>
<dbReference type="AlphaFoldDB" id="A0A1Q9CR86"/>
<organism evidence="11 12">
    <name type="scientific">Symbiodinium microadriaticum</name>
    <name type="common">Dinoflagellate</name>
    <name type="synonym">Zooxanthella microadriatica</name>
    <dbReference type="NCBI Taxonomy" id="2951"/>
    <lineage>
        <taxon>Eukaryota</taxon>
        <taxon>Sar</taxon>
        <taxon>Alveolata</taxon>
        <taxon>Dinophyceae</taxon>
        <taxon>Suessiales</taxon>
        <taxon>Symbiodiniaceae</taxon>
        <taxon>Symbiodinium</taxon>
    </lineage>
</organism>
<dbReference type="SMART" id="SM00176">
    <property type="entry name" value="RAN"/>
    <property type="match status" value="1"/>
</dbReference>
<evidence type="ECO:0000256" key="3">
    <source>
        <dbReference type="ARBA" id="ARBA00022927"/>
    </source>
</evidence>
<evidence type="ECO:0000256" key="2">
    <source>
        <dbReference type="ARBA" id="ARBA00022741"/>
    </source>
</evidence>
<keyword evidence="12" id="KW-1185">Reference proteome</keyword>
<dbReference type="FunFam" id="3.40.50.300:FF:001018">
    <property type="entry name" value="Rab family GTPase"/>
    <property type="match status" value="1"/>
</dbReference>
<feature type="chain" id="PRO_5012751147" description="Ras-related protein Rab-1" evidence="10">
    <location>
        <begin position="17"/>
        <end position="793"/>
    </location>
</feature>
<evidence type="ECO:0000313" key="11">
    <source>
        <dbReference type="EMBL" id="OLP85444.1"/>
    </source>
</evidence>
<dbReference type="EMBL" id="LSRX01000977">
    <property type="protein sequence ID" value="OLP85444.1"/>
    <property type="molecule type" value="Genomic_DNA"/>
</dbReference>
<dbReference type="Gene3D" id="3.40.50.300">
    <property type="entry name" value="P-loop containing nucleotide triphosphate hydrolases"/>
    <property type="match status" value="1"/>
</dbReference>
<evidence type="ECO:0000313" key="12">
    <source>
        <dbReference type="Proteomes" id="UP000186817"/>
    </source>
</evidence>
<keyword evidence="3" id="KW-0653">Protein transport</keyword>
<protein>
    <recommendedName>
        <fullName evidence="8">Ras-related protein Rab-1</fullName>
    </recommendedName>
    <alternativeName>
        <fullName evidence="9">Small GTP-binding protein rab1</fullName>
    </alternativeName>
</protein>
<dbReference type="CDD" id="cd10527">
    <property type="entry name" value="SET_LSMT"/>
    <property type="match status" value="1"/>
</dbReference>
<dbReference type="InterPro" id="IPR027417">
    <property type="entry name" value="P-loop_NTPase"/>
</dbReference>
<dbReference type="Gene3D" id="3.90.1410.10">
    <property type="entry name" value="set domain protein methyltransferase, domain 1"/>
    <property type="match status" value="1"/>
</dbReference>
<dbReference type="NCBIfam" id="TIGR00231">
    <property type="entry name" value="small_GTP"/>
    <property type="match status" value="1"/>
</dbReference>
<evidence type="ECO:0000256" key="5">
    <source>
        <dbReference type="ARBA" id="ARBA00023288"/>
    </source>
</evidence>
<dbReference type="SUPFAM" id="SSF52540">
    <property type="entry name" value="P-loop containing nucleoside triphosphate hydrolases"/>
    <property type="match status" value="1"/>
</dbReference>
<keyword evidence="4" id="KW-0342">GTP-binding</keyword>